<organism evidence="2 3">
    <name type="scientific">Alteromonas profundi</name>
    <dbReference type="NCBI Taxonomy" id="2696062"/>
    <lineage>
        <taxon>Bacteria</taxon>
        <taxon>Pseudomonadati</taxon>
        <taxon>Pseudomonadota</taxon>
        <taxon>Gammaproteobacteria</taxon>
        <taxon>Alteromonadales</taxon>
        <taxon>Alteromonadaceae</taxon>
        <taxon>Alteromonas/Salinimonas group</taxon>
        <taxon>Alteromonas</taxon>
    </lineage>
</organism>
<protein>
    <submittedName>
        <fullName evidence="2">Glutathione S-transferase family protein</fullName>
    </submittedName>
</protein>
<evidence type="ECO:0000313" key="2">
    <source>
        <dbReference type="EMBL" id="NDV90298.1"/>
    </source>
</evidence>
<name>A0A7X5LJ78_9ALTE</name>
<dbReference type="Gene3D" id="3.40.30.10">
    <property type="entry name" value="Glutaredoxin"/>
    <property type="match status" value="1"/>
</dbReference>
<dbReference type="GO" id="GO:0016740">
    <property type="term" value="F:transferase activity"/>
    <property type="evidence" value="ECO:0007669"/>
    <property type="project" value="UniProtKB-KW"/>
</dbReference>
<keyword evidence="2" id="KW-0808">Transferase</keyword>
<dbReference type="InterPro" id="IPR036282">
    <property type="entry name" value="Glutathione-S-Trfase_C_sf"/>
</dbReference>
<gene>
    <name evidence="2" type="ORF">GTH32_03695</name>
</gene>
<evidence type="ECO:0000313" key="3">
    <source>
        <dbReference type="Proteomes" id="UP000470213"/>
    </source>
</evidence>
<dbReference type="Gene3D" id="1.20.1050.10">
    <property type="match status" value="1"/>
</dbReference>
<dbReference type="EMBL" id="JAAAWN010000003">
    <property type="protein sequence ID" value="NDV90298.1"/>
    <property type="molecule type" value="Genomic_DNA"/>
</dbReference>
<dbReference type="AlphaFoldDB" id="A0A7X5LJ78"/>
<dbReference type="Pfam" id="PF13417">
    <property type="entry name" value="GST_N_3"/>
    <property type="match status" value="1"/>
</dbReference>
<dbReference type="InterPro" id="IPR004045">
    <property type="entry name" value="Glutathione_S-Trfase_N"/>
</dbReference>
<dbReference type="SUPFAM" id="SSF47616">
    <property type="entry name" value="GST C-terminal domain-like"/>
    <property type="match status" value="1"/>
</dbReference>
<comment type="caution">
    <text evidence="2">The sequence shown here is derived from an EMBL/GenBank/DDBJ whole genome shotgun (WGS) entry which is preliminary data.</text>
</comment>
<dbReference type="PROSITE" id="PS50404">
    <property type="entry name" value="GST_NTER"/>
    <property type="match status" value="1"/>
</dbReference>
<evidence type="ECO:0000259" key="1">
    <source>
        <dbReference type="PROSITE" id="PS50404"/>
    </source>
</evidence>
<dbReference type="Proteomes" id="UP000470213">
    <property type="component" value="Unassembled WGS sequence"/>
</dbReference>
<reference evidence="2 3" key="1">
    <citation type="submission" date="2020-01" db="EMBL/GenBank/DDBJ databases">
        <authorList>
            <person name="Chen J."/>
            <person name="Zhu S."/>
            <person name="Yang J."/>
        </authorList>
    </citation>
    <scope>NUCLEOTIDE SEQUENCE [LARGE SCALE GENOMIC DNA]</scope>
    <source>
        <strain evidence="2 3">345S023</strain>
    </source>
</reference>
<proteinExistence type="predicted"/>
<keyword evidence="3" id="KW-1185">Reference proteome</keyword>
<accession>A0A7X5LJ78</accession>
<feature type="domain" description="GST N-terminal" evidence="1">
    <location>
        <begin position="1"/>
        <end position="77"/>
    </location>
</feature>
<dbReference type="RefSeq" id="WP_163083891.1">
    <property type="nucleotide sequence ID" value="NZ_JAAAWN010000003.1"/>
</dbReference>
<dbReference type="SUPFAM" id="SSF52833">
    <property type="entry name" value="Thioredoxin-like"/>
    <property type="match status" value="1"/>
</dbReference>
<dbReference type="InterPro" id="IPR036249">
    <property type="entry name" value="Thioredoxin-like_sf"/>
</dbReference>
<sequence length="190" mass="22339">MKLYGSTTSPYVRRIRVILSSVSHEFIDLQIFSGEDRELLASRNPTLKVPCLEDDGEMIFDSRAIYGYLAEKLNYEPLTWEEENQLTLVDAANDSFVQLMLLKRSDIDISENKLYFRLQKERIEAVLYSLSQQLEEGGFKGWSYPEICLYTMVDWVLFRQLHDMKDYPQLLDFHEKHRDKIELTATDPRG</sequence>